<dbReference type="SUPFAM" id="SSF81296">
    <property type="entry name" value="E set domains"/>
    <property type="match status" value="1"/>
</dbReference>
<sequence length="388" mass="44042">MNKITLELESDTIYVGGEKDCSRTLIRGSVKFDLRTRRRVRCIVVSLIRKEYIEWVSGFGSIKLDHHITYQESQIAEVSIEIDEKNSLLSPGEHLFDFNMWVPDDVDPSILSKYGDIKYTLLAKVYKQRDPLSKGLFGFGALNCTKVKRPLKICRVPFKSVEFFDVINSMSTMAFDLVKTPDLQIRVSAQSRFFTECGSNNKSATLVIKSTKEFKPISIRVRLLEEIKYTENKSPHNCTTLTPIGSYTHNFTESEELLPNEDEDGMHMYQKSGDEASGCEKVALIDESTQNTDITMRNTSKFQLPLPTLVTEPTYEFESGSIAVRHHFECVLKGHFGDDVKKIFSSRIKVVCIPSWAEKFSHALPLYDESMNDILVTDSNSANNALVV</sequence>
<proteinExistence type="predicted"/>
<gene>
    <name evidence="2" type="ORF">AX774_g5086</name>
</gene>
<dbReference type="AlphaFoldDB" id="A0A1R1PKG9"/>
<evidence type="ECO:0000313" key="2">
    <source>
        <dbReference type="EMBL" id="OMH81455.1"/>
    </source>
</evidence>
<reference evidence="3" key="1">
    <citation type="submission" date="2017-01" db="EMBL/GenBank/DDBJ databases">
        <authorList>
            <person name="Wang Y."/>
            <person name="White M."/>
            <person name="Kvist S."/>
            <person name="Moncalvo J.-M."/>
        </authorList>
    </citation>
    <scope>NUCLEOTIDE SEQUENCE [LARGE SCALE GENOMIC DNA]</scope>
    <source>
        <strain evidence="3">COL-18-3</strain>
    </source>
</reference>
<dbReference type="OrthoDB" id="5544098at2759"/>
<evidence type="ECO:0000313" key="3">
    <source>
        <dbReference type="Proteomes" id="UP000188320"/>
    </source>
</evidence>
<evidence type="ECO:0000259" key="1">
    <source>
        <dbReference type="Pfam" id="PF00339"/>
    </source>
</evidence>
<protein>
    <recommendedName>
        <fullName evidence="1">Arrestin-like N-terminal domain-containing protein</fullName>
    </recommendedName>
</protein>
<feature type="domain" description="Arrestin-like N-terminal" evidence="1">
    <location>
        <begin position="10"/>
        <end position="128"/>
    </location>
</feature>
<dbReference type="InterPro" id="IPR014752">
    <property type="entry name" value="Arrestin-like_C"/>
</dbReference>
<dbReference type="InterPro" id="IPR011021">
    <property type="entry name" value="Arrestin-like_N"/>
</dbReference>
<dbReference type="Gene3D" id="2.60.40.640">
    <property type="match status" value="1"/>
</dbReference>
<keyword evidence="3" id="KW-1185">Reference proteome</keyword>
<dbReference type="InterPro" id="IPR014756">
    <property type="entry name" value="Ig_E-set"/>
</dbReference>
<comment type="caution">
    <text evidence="2">The sequence shown here is derived from an EMBL/GenBank/DDBJ whole genome shotgun (WGS) entry which is preliminary data.</text>
</comment>
<dbReference type="Pfam" id="PF00339">
    <property type="entry name" value="Arrestin_N"/>
    <property type="match status" value="1"/>
</dbReference>
<dbReference type="Proteomes" id="UP000188320">
    <property type="component" value="Unassembled WGS sequence"/>
</dbReference>
<name>A0A1R1PKG9_ZANCU</name>
<accession>A0A1R1PKG9</accession>
<dbReference type="EMBL" id="LSSK01000894">
    <property type="protein sequence ID" value="OMH81455.1"/>
    <property type="molecule type" value="Genomic_DNA"/>
</dbReference>
<organism evidence="2 3">
    <name type="scientific">Zancudomyces culisetae</name>
    <name type="common">Gut fungus</name>
    <name type="synonym">Smittium culisetae</name>
    <dbReference type="NCBI Taxonomy" id="1213189"/>
    <lineage>
        <taxon>Eukaryota</taxon>
        <taxon>Fungi</taxon>
        <taxon>Fungi incertae sedis</taxon>
        <taxon>Zoopagomycota</taxon>
        <taxon>Kickxellomycotina</taxon>
        <taxon>Harpellomycetes</taxon>
        <taxon>Harpellales</taxon>
        <taxon>Legeriomycetaceae</taxon>
        <taxon>Zancudomyces</taxon>
    </lineage>
</organism>